<evidence type="ECO:0000256" key="11">
    <source>
        <dbReference type="ARBA" id="ARBA00034617"/>
    </source>
</evidence>
<comment type="function">
    <text evidence="13">The heterodimer acts as both an ATP-dependent DNA helicase and an ATP-dependent, dual-direction single-stranded exonuclease. Recognizes the chi site generating a DNA molecule suitable for the initiation of homologous recombination. The AddA nuclease domain is required for chi fragment generation; this subunit has the helicase and 3' -&gt; 5' nuclease activities.</text>
</comment>
<comment type="catalytic activity">
    <reaction evidence="12 13">
        <text>ATP + H2O = ADP + phosphate + H(+)</text>
        <dbReference type="Rhea" id="RHEA:13065"/>
        <dbReference type="ChEBI" id="CHEBI:15377"/>
        <dbReference type="ChEBI" id="CHEBI:15378"/>
        <dbReference type="ChEBI" id="CHEBI:30616"/>
        <dbReference type="ChEBI" id="CHEBI:43474"/>
        <dbReference type="ChEBI" id="CHEBI:456216"/>
        <dbReference type="EC" id="5.6.2.4"/>
    </reaction>
</comment>
<comment type="caution">
    <text evidence="17">The sequence shown here is derived from an EMBL/GenBank/DDBJ whole genome shotgun (WGS) entry which is preliminary data.</text>
</comment>
<dbReference type="InterPro" id="IPR000212">
    <property type="entry name" value="DNA_helicase_UvrD/REP"/>
</dbReference>
<evidence type="ECO:0000256" key="9">
    <source>
        <dbReference type="ARBA" id="ARBA00023204"/>
    </source>
</evidence>
<dbReference type="Pfam" id="PF12705">
    <property type="entry name" value="PDDEXK_1"/>
    <property type="match status" value="1"/>
</dbReference>
<evidence type="ECO:0000256" key="6">
    <source>
        <dbReference type="ARBA" id="ARBA00022839"/>
    </source>
</evidence>
<proteinExistence type="inferred from homology"/>
<comment type="subunit">
    <text evidence="13">Heterodimer of AddA and AddB/RexB.</text>
</comment>
<keyword evidence="4 13" id="KW-0378">Hydrolase</keyword>
<evidence type="ECO:0000313" key="18">
    <source>
        <dbReference type="Proteomes" id="UP000004018"/>
    </source>
</evidence>
<feature type="domain" description="UvrD-like helicase ATP-binding" evidence="15">
    <location>
        <begin position="1"/>
        <end position="472"/>
    </location>
</feature>
<dbReference type="CDD" id="cd17932">
    <property type="entry name" value="DEXQc_UvrD"/>
    <property type="match status" value="1"/>
</dbReference>
<keyword evidence="9 13" id="KW-0234">DNA repair</keyword>
<dbReference type="InterPro" id="IPR014152">
    <property type="entry name" value="AddA"/>
</dbReference>
<keyword evidence="3 13" id="KW-0227">DNA damage</keyword>
<dbReference type="PANTHER" id="PTHR11070:SF48">
    <property type="entry name" value="ATP-DEPENDENT HELICASE_NUCLEASE SUBUNIT A"/>
    <property type="match status" value="1"/>
</dbReference>
<dbReference type="PANTHER" id="PTHR11070">
    <property type="entry name" value="UVRD / RECB / PCRA DNA HELICASE FAMILY MEMBER"/>
    <property type="match status" value="1"/>
</dbReference>
<keyword evidence="6 13" id="KW-0269">Exonuclease</keyword>
<protein>
    <recommendedName>
        <fullName evidence="13">ATP-dependent helicase/nuclease subunit A</fullName>
        <ecNumber evidence="13">3.1.-.-</ecNumber>
        <ecNumber evidence="13">5.6.2.4</ecNumber>
    </recommendedName>
    <alternativeName>
        <fullName evidence="13">ATP-dependent helicase/nuclease AddA</fullName>
    </alternativeName>
    <alternativeName>
        <fullName evidence="13">DNA 3'-5' helicase AddA</fullName>
    </alternativeName>
</protein>
<dbReference type="Proteomes" id="UP000004018">
    <property type="component" value="Unassembled WGS sequence"/>
</dbReference>
<evidence type="ECO:0000259" key="16">
    <source>
        <dbReference type="PROSITE" id="PS51217"/>
    </source>
</evidence>
<evidence type="ECO:0000256" key="2">
    <source>
        <dbReference type="ARBA" id="ARBA00022741"/>
    </source>
</evidence>
<evidence type="ECO:0000259" key="15">
    <source>
        <dbReference type="PROSITE" id="PS51198"/>
    </source>
</evidence>
<evidence type="ECO:0000256" key="13">
    <source>
        <dbReference type="HAMAP-Rule" id="MF_01451"/>
    </source>
</evidence>
<evidence type="ECO:0000256" key="5">
    <source>
        <dbReference type="ARBA" id="ARBA00022806"/>
    </source>
</evidence>
<comment type="catalytic activity">
    <reaction evidence="11 13">
        <text>Couples ATP hydrolysis with the unwinding of duplex DNA by translocating in the 3'-5' direction.</text>
        <dbReference type="EC" id="5.6.2.4"/>
    </reaction>
</comment>
<sequence length="1217" mass="137541">MAWTEAQEAAMNSRGQTLLLSAAAGSGKTAVLVERLVRRLLDRQNPIDMTAVLVVTFTKAAAAEMRERIGAALTAALEATGRPDAERQLALLPAASISTLHSFCQEVIRTYFYTIDLDPAFRVAGEEELSLLRKQVLEDLLLSYYEQEEKADVLYPLADMFGTERGDDNIVRTVERMYQYSRSMPFPEQWLRQAAVAYDIPSSGSIEETPWWEPVKAEIRRSLQEAVRQYEWAVRQIEARPALQGVKDLIYSEYRSLQGVLEKHTWEMTARAVKAVTFTRLPALRKLTPEDKACWEACKKIRTDSKKLIQDKLCPVYFSVSSADLLDGMRAVLPVMKGLVQVTSDFAAAYEKAKREKGWIDFSDLEHLCLKILSAPESTPDRIVPSAVARKLQEKYAEVLIDEYQDTNGVQELITQLVSRTNNRFMVGDIKQSIYRFRLADPSLFLEKYKRFRREPQAVERCIDLNRNFRSMPQILAAVNEVFAAIMTEEAAGLAYGEREFLHAGRGPSDHPHSVSGRTEVCLLSTGEKEKETTEATEATAQEQTAFEQESAYIAEKIQHLLASHTYITEKDGTHTPLSYGHIVILLRSPAGKAEVLVQALQQAGIPSFAEQNGGYFAAIEVQIMLSLLQCIDNPQQDIPLAAVLRSPLVGVSEACLAELRLLGAGPLWRNAARYITQGENSSAVTALQQFLQQLESWRTYSRRHSVAELIWRLFSDTAYYEYVGGLPGGSIRQANLKALYERARQYEEHGFRGLFRYLRLLDKMKEDGVDLAPAKVAGEKEDVVRIMSIHKSKGLEFPVVIVADMGKAFNRQDWNEPILFHHTLGIGLKQYDTDWRMSYPTLAWNGIRAQSAWESTAEEERILYVAMTRAKELLLLIGHTSHLANDWNRWCQGVPPERAKSYWDWVMPTVLKNCRTAPALTTAIETATDGVWQNDIWQVRVQCSLPAVRSSRCKGERDPRLAALQEGNPTGIEPPAWLEERLQWRYAYPQAVTAAAKMSVSEIKRQQQEWEQAALQAERGLSRLLPEMATEEDPFAQPPLWEVTDENKMTGAAYGTAMHKAMQYIAGNTHAGLDEIRADLVQWEKEGIFSAAERAAIKVAQIRAFWLQPLGKRMAASPVVHREYPFSVLLQGNPYLPTLEAGEAVLVQGVLDVLFQEGEEWVILDYKTDRLSTPEAFRERYHVQLAIYKQAVEQVTGRKVKEVYIYSFHLQQAVAC</sequence>
<dbReference type="Gene3D" id="1.10.486.10">
    <property type="entry name" value="PCRA, domain 4"/>
    <property type="match status" value="1"/>
</dbReference>
<keyword evidence="8 13" id="KW-0238">DNA-binding</keyword>
<evidence type="ECO:0000256" key="14">
    <source>
        <dbReference type="PROSITE-ProRule" id="PRU00560"/>
    </source>
</evidence>
<reference evidence="17 18" key="1">
    <citation type="submission" date="2011-04" db="EMBL/GenBank/DDBJ databases">
        <authorList>
            <person name="Harkins D.M."/>
            <person name="Madupu R."/>
            <person name="Durkin A.S."/>
            <person name="Torralba M."/>
            <person name="Methe B."/>
            <person name="Sutton G.G."/>
            <person name="Nelson K.E."/>
        </authorList>
    </citation>
    <scope>NUCLEOTIDE SEQUENCE [LARGE SCALE GENOMIC DNA]</scope>
    <source>
        <strain evidence="17 18">UPII 199-6</strain>
    </source>
</reference>
<dbReference type="RefSeq" id="WP_007391032.1">
    <property type="nucleotide sequence ID" value="NZ_AFIJ01000023.1"/>
</dbReference>
<dbReference type="PROSITE" id="PS51217">
    <property type="entry name" value="UVRD_HELICASE_CTER"/>
    <property type="match status" value="1"/>
</dbReference>
<accession>A0ABN0D042</accession>
<keyword evidence="1 13" id="KW-0540">Nuclease</keyword>
<dbReference type="InterPro" id="IPR014017">
    <property type="entry name" value="DNA_helicase_UvrD-like_C"/>
</dbReference>
<dbReference type="EC" id="3.1.-.-" evidence="13"/>
<dbReference type="InterPro" id="IPR011335">
    <property type="entry name" value="Restrct_endonuc-II-like"/>
</dbReference>
<dbReference type="InterPro" id="IPR014016">
    <property type="entry name" value="UvrD-like_ATP-bd"/>
</dbReference>
<gene>
    <name evidence="13 17" type="primary">addA</name>
    <name evidence="17" type="ORF">HMPREF1039_1150</name>
</gene>
<name>A0ABN0D042_9FIRM</name>
<evidence type="ECO:0000256" key="4">
    <source>
        <dbReference type="ARBA" id="ARBA00022801"/>
    </source>
</evidence>
<dbReference type="PROSITE" id="PS51198">
    <property type="entry name" value="UVRD_HELICASE_ATP_BIND"/>
    <property type="match status" value="1"/>
</dbReference>
<keyword evidence="5 13" id="KW-0347">Helicase</keyword>
<dbReference type="InterPro" id="IPR011604">
    <property type="entry name" value="PDDEXK-like_dom_sf"/>
</dbReference>
<comment type="similarity">
    <text evidence="13">Belongs to the helicase family. AddA subfamily.</text>
</comment>
<keyword evidence="18" id="KW-1185">Reference proteome</keyword>
<organism evidence="17 18">
    <name type="scientific">Megasphaera lornae</name>
    <dbReference type="NCBI Taxonomy" id="1000568"/>
    <lineage>
        <taxon>Bacteria</taxon>
        <taxon>Bacillati</taxon>
        <taxon>Bacillota</taxon>
        <taxon>Negativicutes</taxon>
        <taxon>Veillonellales</taxon>
        <taxon>Veillonellaceae</taxon>
        <taxon>Megasphaera</taxon>
    </lineage>
</organism>
<evidence type="ECO:0000256" key="10">
    <source>
        <dbReference type="ARBA" id="ARBA00023235"/>
    </source>
</evidence>
<dbReference type="Gene3D" id="3.90.320.10">
    <property type="match status" value="1"/>
</dbReference>
<keyword evidence="2 13" id="KW-0547">Nucleotide-binding</keyword>
<feature type="domain" description="UvrD-like helicase C-terminal" evidence="16">
    <location>
        <begin position="499"/>
        <end position="795"/>
    </location>
</feature>
<dbReference type="Gene3D" id="3.40.50.300">
    <property type="entry name" value="P-loop containing nucleotide triphosphate hydrolases"/>
    <property type="match status" value="4"/>
</dbReference>
<dbReference type="InterPro" id="IPR027417">
    <property type="entry name" value="P-loop_NTPase"/>
</dbReference>
<dbReference type="Pfam" id="PF13361">
    <property type="entry name" value="UvrD_C"/>
    <property type="match status" value="1"/>
</dbReference>
<dbReference type="NCBIfam" id="TIGR02785">
    <property type="entry name" value="addA_Gpos"/>
    <property type="match status" value="1"/>
</dbReference>
<dbReference type="SUPFAM" id="SSF52980">
    <property type="entry name" value="Restriction endonuclease-like"/>
    <property type="match status" value="1"/>
</dbReference>
<evidence type="ECO:0000256" key="1">
    <source>
        <dbReference type="ARBA" id="ARBA00022722"/>
    </source>
</evidence>
<evidence type="ECO:0000256" key="7">
    <source>
        <dbReference type="ARBA" id="ARBA00022840"/>
    </source>
</evidence>
<dbReference type="Pfam" id="PF00580">
    <property type="entry name" value="UvrD-helicase"/>
    <property type="match status" value="1"/>
</dbReference>
<dbReference type="HAMAP" id="MF_01451">
    <property type="entry name" value="AddA"/>
    <property type="match status" value="1"/>
</dbReference>
<dbReference type="InterPro" id="IPR038726">
    <property type="entry name" value="PDDEXK_AddAB-type"/>
</dbReference>
<comment type="cofactor">
    <cofactor evidence="13">
        <name>Mg(2+)</name>
        <dbReference type="ChEBI" id="CHEBI:18420"/>
    </cofactor>
</comment>
<evidence type="ECO:0000256" key="3">
    <source>
        <dbReference type="ARBA" id="ARBA00022763"/>
    </source>
</evidence>
<dbReference type="EC" id="5.6.2.4" evidence="13"/>
<evidence type="ECO:0000256" key="12">
    <source>
        <dbReference type="ARBA" id="ARBA00048988"/>
    </source>
</evidence>
<evidence type="ECO:0000313" key="17">
    <source>
        <dbReference type="EMBL" id="EGL40702.1"/>
    </source>
</evidence>
<keyword evidence="7 13" id="KW-0067">ATP-binding</keyword>
<dbReference type="EMBL" id="AFIJ01000023">
    <property type="protein sequence ID" value="EGL40702.1"/>
    <property type="molecule type" value="Genomic_DNA"/>
</dbReference>
<dbReference type="SUPFAM" id="SSF52540">
    <property type="entry name" value="P-loop containing nucleoside triphosphate hydrolases"/>
    <property type="match status" value="1"/>
</dbReference>
<evidence type="ECO:0000256" key="8">
    <source>
        <dbReference type="ARBA" id="ARBA00023125"/>
    </source>
</evidence>
<keyword evidence="10 13" id="KW-0413">Isomerase</keyword>
<feature type="binding site" evidence="14">
    <location>
        <begin position="22"/>
        <end position="29"/>
    </location>
    <ligand>
        <name>ATP</name>
        <dbReference type="ChEBI" id="CHEBI:30616"/>
    </ligand>
</feature>